<evidence type="ECO:0000259" key="11">
    <source>
        <dbReference type="PROSITE" id="PS50113"/>
    </source>
</evidence>
<dbReference type="SMART" id="SM00387">
    <property type="entry name" value="HATPase_c"/>
    <property type="match status" value="1"/>
</dbReference>
<dbReference type="InterPro" id="IPR005467">
    <property type="entry name" value="His_kinase_dom"/>
</dbReference>
<comment type="caution">
    <text evidence="12">The sequence shown here is derived from an EMBL/GenBank/DDBJ whole genome shotgun (WGS) entry which is preliminary data.</text>
</comment>
<dbReference type="PANTHER" id="PTHR43065:SF10">
    <property type="entry name" value="PEROXIDE STRESS-ACTIVATED HISTIDINE KINASE MAK3"/>
    <property type="match status" value="1"/>
</dbReference>
<dbReference type="InterPro" id="IPR013656">
    <property type="entry name" value="PAS_4"/>
</dbReference>
<reference evidence="12 13" key="1">
    <citation type="submission" date="2015-12" db="EMBL/GenBank/DDBJ databases">
        <title>Draft genome sequence of Acidibacillus ferrooxidans ITV001, isolated from a chalcopyrite acid mine drainage site in Brazil.</title>
        <authorList>
            <person name="Dall'Agnol H."/>
            <person name="Nancucheo I."/>
            <person name="Johnson B."/>
            <person name="Oliveira R."/>
            <person name="Leite L."/>
            <person name="Pylro V."/>
            <person name="Nunes G.L."/>
            <person name="Tzotzos G."/>
            <person name="Fernandes G.R."/>
            <person name="Dutra J."/>
            <person name="Orellana S.C."/>
            <person name="Oliveira G."/>
        </authorList>
    </citation>
    <scope>NUCLEOTIDE SEQUENCE [LARGE SCALE GENOMIC DNA]</scope>
    <source>
        <strain evidence="13">ITV01</strain>
    </source>
</reference>
<dbReference type="PANTHER" id="PTHR43065">
    <property type="entry name" value="SENSOR HISTIDINE KINASE"/>
    <property type="match status" value="1"/>
</dbReference>
<dbReference type="GO" id="GO:0000155">
    <property type="term" value="F:phosphorelay sensor kinase activity"/>
    <property type="evidence" value="ECO:0007669"/>
    <property type="project" value="InterPro"/>
</dbReference>
<dbReference type="Pfam" id="PF02518">
    <property type="entry name" value="HATPase_c"/>
    <property type="match status" value="1"/>
</dbReference>
<dbReference type="SUPFAM" id="SSF55874">
    <property type="entry name" value="ATPase domain of HSP90 chaperone/DNA topoisomerase II/histidine kinase"/>
    <property type="match status" value="1"/>
</dbReference>
<dbReference type="PROSITE" id="PS50113">
    <property type="entry name" value="PAC"/>
    <property type="match status" value="1"/>
</dbReference>
<accession>A0A101XR87</accession>
<dbReference type="InterPro" id="IPR035965">
    <property type="entry name" value="PAS-like_dom_sf"/>
</dbReference>
<protein>
    <recommendedName>
        <fullName evidence="2">histidine kinase</fullName>
        <ecNumber evidence="2">2.7.13.3</ecNumber>
    </recommendedName>
</protein>
<evidence type="ECO:0000256" key="8">
    <source>
        <dbReference type="ARBA" id="ARBA00023012"/>
    </source>
</evidence>
<evidence type="ECO:0000259" key="9">
    <source>
        <dbReference type="PROSITE" id="PS50109"/>
    </source>
</evidence>
<keyword evidence="13" id="KW-1185">Reference proteome</keyword>
<keyword evidence="4" id="KW-0808">Transferase</keyword>
<evidence type="ECO:0000256" key="2">
    <source>
        <dbReference type="ARBA" id="ARBA00012438"/>
    </source>
</evidence>
<keyword evidence="8" id="KW-0902">Two-component regulatory system</keyword>
<dbReference type="Gene3D" id="3.30.565.10">
    <property type="entry name" value="Histidine kinase-like ATPase, C-terminal domain"/>
    <property type="match status" value="1"/>
</dbReference>
<dbReference type="Pfam" id="PF13426">
    <property type="entry name" value="PAS_9"/>
    <property type="match status" value="1"/>
</dbReference>
<keyword evidence="7" id="KW-0067">ATP-binding</keyword>
<comment type="catalytic activity">
    <reaction evidence="1">
        <text>ATP + protein L-histidine = ADP + protein N-phospho-L-histidine.</text>
        <dbReference type="EC" id="2.7.13.3"/>
    </reaction>
</comment>
<feature type="domain" description="Histidine kinase" evidence="9">
    <location>
        <begin position="276"/>
        <end position="480"/>
    </location>
</feature>
<dbReference type="SMART" id="SM00086">
    <property type="entry name" value="PAC"/>
    <property type="match status" value="2"/>
</dbReference>
<dbReference type="EC" id="2.7.13.3" evidence="2"/>
<dbReference type="CDD" id="cd00082">
    <property type="entry name" value="HisKA"/>
    <property type="match status" value="1"/>
</dbReference>
<dbReference type="OrthoDB" id="9815750at2"/>
<keyword evidence="5" id="KW-0547">Nucleotide-binding</keyword>
<dbReference type="SMART" id="SM00388">
    <property type="entry name" value="HisKA"/>
    <property type="match status" value="1"/>
</dbReference>
<evidence type="ECO:0000256" key="1">
    <source>
        <dbReference type="ARBA" id="ARBA00000085"/>
    </source>
</evidence>
<feature type="domain" description="PAS" evidence="10">
    <location>
        <begin position="15"/>
        <end position="60"/>
    </location>
</feature>
<dbReference type="AlphaFoldDB" id="A0A101XR87"/>
<feature type="domain" description="PAC" evidence="11">
    <location>
        <begin position="87"/>
        <end position="139"/>
    </location>
</feature>
<evidence type="ECO:0000256" key="4">
    <source>
        <dbReference type="ARBA" id="ARBA00022679"/>
    </source>
</evidence>
<evidence type="ECO:0000256" key="5">
    <source>
        <dbReference type="ARBA" id="ARBA00022741"/>
    </source>
</evidence>
<dbReference type="InterPro" id="IPR003661">
    <property type="entry name" value="HisK_dim/P_dom"/>
</dbReference>
<proteinExistence type="predicted"/>
<dbReference type="InterPro" id="IPR000700">
    <property type="entry name" value="PAS-assoc_C"/>
</dbReference>
<evidence type="ECO:0000313" key="12">
    <source>
        <dbReference type="EMBL" id="KUO96052.1"/>
    </source>
</evidence>
<dbReference type="SUPFAM" id="SSF47384">
    <property type="entry name" value="Homodimeric domain of signal transducing histidine kinase"/>
    <property type="match status" value="1"/>
</dbReference>
<dbReference type="SUPFAM" id="SSF55785">
    <property type="entry name" value="PYP-like sensor domain (PAS domain)"/>
    <property type="match status" value="2"/>
</dbReference>
<dbReference type="InterPro" id="IPR036097">
    <property type="entry name" value="HisK_dim/P_sf"/>
</dbReference>
<evidence type="ECO:0000256" key="3">
    <source>
        <dbReference type="ARBA" id="ARBA00022553"/>
    </source>
</evidence>
<dbReference type="Proteomes" id="UP000053557">
    <property type="component" value="Unassembled WGS sequence"/>
</dbReference>
<dbReference type="InterPro" id="IPR001610">
    <property type="entry name" value="PAC"/>
</dbReference>
<dbReference type="EMBL" id="LPVJ01000029">
    <property type="protein sequence ID" value="KUO96052.1"/>
    <property type="molecule type" value="Genomic_DNA"/>
</dbReference>
<organism evidence="12 13">
    <name type="scientific">Ferroacidibacillus organovorans</name>
    <dbReference type="NCBI Taxonomy" id="1765683"/>
    <lineage>
        <taxon>Bacteria</taxon>
        <taxon>Bacillati</taxon>
        <taxon>Bacillota</taxon>
        <taxon>Bacilli</taxon>
        <taxon>Bacillales</taxon>
        <taxon>Alicyclobacillaceae</taxon>
        <taxon>Ferroacidibacillus</taxon>
    </lineage>
</organism>
<name>A0A101XR87_9BACL</name>
<gene>
    <name evidence="12" type="ORF">ATW55_01395</name>
</gene>
<evidence type="ECO:0000313" key="13">
    <source>
        <dbReference type="Proteomes" id="UP000053557"/>
    </source>
</evidence>
<evidence type="ECO:0000256" key="6">
    <source>
        <dbReference type="ARBA" id="ARBA00022777"/>
    </source>
</evidence>
<keyword evidence="3" id="KW-0597">Phosphoprotein</keyword>
<dbReference type="NCBIfam" id="TIGR00229">
    <property type="entry name" value="sensory_box"/>
    <property type="match status" value="2"/>
</dbReference>
<dbReference type="Pfam" id="PF08448">
    <property type="entry name" value="PAS_4"/>
    <property type="match status" value="1"/>
</dbReference>
<dbReference type="InterPro" id="IPR004358">
    <property type="entry name" value="Sig_transdc_His_kin-like_C"/>
</dbReference>
<dbReference type="InterPro" id="IPR003594">
    <property type="entry name" value="HATPase_dom"/>
</dbReference>
<dbReference type="Gene3D" id="3.30.450.20">
    <property type="entry name" value="PAS domain"/>
    <property type="match status" value="2"/>
</dbReference>
<dbReference type="CDD" id="cd00130">
    <property type="entry name" value="PAS"/>
    <property type="match status" value="1"/>
</dbReference>
<dbReference type="SMART" id="SM00091">
    <property type="entry name" value="PAS"/>
    <property type="match status" value="2"/>
</dbReference>
<evidence type="ECO:0000259" key="10">
    <source>
        <dbReference type="PROSITE" id="PS50112"/>
    </source>
</evidence>
<dbReference type="PRINTS" id="PR00344">
    <property type="entry name" value="BCTRLSENSOR"/>
</dbReference>
<dbReference type="PROSITE" id="PS50109">
    <property type="entry name" value="HIS_KIN"/>
    <property type="match status" value="1"/>
</dbReference>
<dbReference type="Pfam" id="PF00512">
    <property type="entry name" value="HisKA"/>
    <property type="match status" value="1"/>
</dbReference>
<evidence type="ECO:0000256" key="7">
    <source>
        <dbReference type="ARBA" id="ARBA00022840"/>
    </source>
</evidence>
<sequence length="483" mass="54328">MLHETLSQLEHSIKELTDIDMALDAASIVAVTDQTGKITFVNDKFCEISQYTRDELLGQNHRIINSGYHSKAFFKTMWRTIAQGEIWRGEIKNKTKDGSYYWVDTTIVPFLNEHGKPYKYVSFRIDISRRKRVEETLDTLITTLPDLAIFKDGQGRWLRANDAAITFFGLQQELYQGKTDAELADAVPTAQNLLRQLGDQDEPTWQSGGTTHVERAWKLHGKQARILYETRVPVFQDNGLRSGMIFLGQDYTERRQTEAFLRRVDKITAAGQLASGVAHEVRNPLAAIKWSILRLQSMYQDEAMFHLILSEIDRIDETVEQLLSLSREKLTAPTTIDVKSLIEGILPLMQVSATRQNVEINFTASEGLPAVFGDENQLKQVFVNILKNALEAMDSGGTITVNLGVHSETQLEMRVVDQGCGMPEELAARVGEPFFTTKDTGTGLGLMMSHQIIREHNGRLILSSTPGVGTTVIIYLPIADVQR</sequence>
<dbReference type="PROSITE" id="PS50112">
    <property type="entry name" value="PAS"/>
    <property type="match status" value="1"/>
</dbReference>
<dbReference type="GO" id="GO:0005524">
    <property type="term" value="F:ATP binding"/>
    <property type="evidence" value="ECO:0007669"/>
    <property type="project" value="UniProtKB-KW"/>
</dbReference>
<keyword evidence="6" id="KW-0418">Kinase</keyword>
<dbReference type="Gene3D" id="1.10.287.130">
    <property type="match status" value="1"/>
</dbReference>
<dbReference type="InterPro" id="IPR036890">
    <property type="entry name" value="HATPase_C_sf"/>
</dbReference>
<dbReference type="RefSeq" id="WP_160327192.1">
    <property type="nucleotide sequence ID" value="NZ_LPVJ01000029.1"/>
</dbReference>
<dbReference type="InterPro" id="IPR000014">
    <property type="entry name" value="PAS"/>
</dbReference>